<proteinExistence type="predicted"/>
<name>A0AA86QPA2_9EUKA</name>
<feature type="compositionally biased region" description="Polar residues" evidence="1">
    <location>
        <begin position="1"/>
        <end position="14"/>
    </location>
</feature>
<dbReference type="EMBL" id="CAXDID020000057">
    <property type="protein sequence ID" value="CAL6008343.1"/>
    <property type="molecule type" value="Genomic_DNA"/>
</dbReference>
<protein>
    <submittedName>
        <fullName evidence="3">Hypothetical_protein</fullName>
    </submittedName>
</protein>
<organism evidence="2">
    <name type="scientific">Hexamita inflata</name>
    <dbReference type="NCBI Taxonomy" id="28002"/>
    <lineage>
        <taxon>Eukaryota</taxon>
        <taxon>Metamonada</taxon>
        <taxon>Diplomonadida</taxon>
        <taxon>Hexamitidae</taxon>
        <taxon>Hexamitinae</taxon>
        <taxon>Hexamita</taxon>
    </lineage>
</organism>
<reference evidence="2" key="1">
    <citation type="submission" date="2023-06" db="EMBL/GenBank/DDBJ databases">
        <authorList>
            <person name="Kurt Z."/>
        </authorList>
    </citation>
    <scope>NUCLEOTIDE SEQUENCE</scope>
</reference>
<accession>A0AA86QPA2</accession>
<gene>
    <name evidence="3" type="ORF">HINF_LOCUS21073</name>
    <name evidence="2" type="ORF">HINF_LOCUS50944</name>
</gene>
<evidence type="ECO:0000313" key="4">
    <source>
        <dbReference type="Proteomes" id="UP001642409"/>
    </source>
</evidence>
<evidence type="ECO:0000256" key="1">
    <source>
        <dbReference type="SAM" id="MobiDB-lite"/>
    </source>
</evidence>
<comment type="caution">
    <text evidence="2">The sequence shown here is derived from an EMBL/GenBank/DDBJ whole genome shotgun (WGS) entry which is preliminary data.</text>
</comment>
<reference evidence="3 4" key="2">
    <citation type="submission" date="2024-07" db="EMBL/GenBank/DDBJ databases">
        <authorList>
            <person name="Akdeniz Z."/>
        </authorList>
    </citation>
    <scope>NUCLEOTIDE SEQUENCE [LARGE SCALE GENOMIC DNA]</scope>
</reference>
<sequence length="223" mass="26062">MEDNITPDTQCSSKQKQKNRKTDQQIDEIQTQISRILTSLLKENQPKINQNVSIDNKTEKEIILMYEQNRKAIDQHKIVIQKLALIMNADSTQVANKFYVSTLLPRCKQKLPEDIIAKIIELAQQVEIKNDSKKELYKIIQNLVAKSKVMVEYNIIKLRQEIYLSLLKPSPTQKTLTFSQYSDQIQTIIKQYECKEKCTSVNTANKCANDQELIQDYEHWQNQ</sequence>
<dbReference type="Proteomes" id="UP001642409">
    <property type="component" value="Unassembled WGS sequence"/>
</dbReference>
<evidence type="ECO:0000313" key="3">
    <source>
        <dbReference type="EMBL" id="CAL6008343.1"/>
    </source>
</evidence>
<dbReference type="AlphaFoldDB" id="A0AA86QPA2"/>
<dbReference type="EMBL" id="CATOUU010000967">
    <property type="protein sequence ID" value="CAI9963299.1"/>
    <property type="molecule type" value="Genomic_DNA"/>
</dbReference>
<feature type="region of interest" description="Disordered" evidence="1">
    <location>
        <begin position="1"/>
        <end position="25"/>
    </location>
</feature>
<evidence type="ECO:0000313" key="2">
    <source>
        <dbReference type="EMBL" id="CAI9963299.1"/>
    </source>
</evidence>
<keyword evidence="4" id="KW-1185">Reference proteome</keyword>